<evidence type="ECO:0000256" key="1">
    <source>
        <dbReference type="ARBA" id="ARBA00004651"/>
    </source>
</evidence>
<evidence type="ECO:0000256" key="6">
    <source>
        <dbReference type="ARBA" id="ARBA00022989"/>
    </source>
</evidence>
<evidence type="ECO:0000256" key="7">
    <source>
        <dbReference type="ARBA" id="ARBA00023136"/>
    </source>
</evidence>
<evidence type="ECO:0000256" key="2">
    <source>
        <dbReference type="ARBA" id="ARBA00007362"/>
    </source>
</evidence>
<evidence type="ECO:0000256" key="5">
    <source>
        <dbReference type="ARBA" id="ARBA00022692"/>
    </source>
</evidence>
<feature type="transmembrane region" description="Helical" evidence="8">
    <location>
        <begin position="132"/>
        <end position="148"/>
    </location>
</feature>
<comment type="subcellular location">
    <subcellularLocation>
        <location evidence="1">Cell membrane</location>
        <topology evidence="1">Multi-pass membrane protein</topology>
    </subcellularLocation>
</comment>
<evidence type="ECO:0000313" key="11">
    <source>
        <dbReference type="Proteomes" id="UP001335737"/>
    </source>
</evidence>
<evidence type="ECO:0000259" key="9">
    <source>
        <dbReference type="Pfam" id="PF00892"/>
    </source>
</evidence>
<proteinExistence type="inferred from homology"/>
<reference evidence="10 11" key="1">
    <citation type="journal article" date="2024" name="Int. J. Syst. Evol. Microbiol.">
        <title>Virgibacillus tibetensis sp. nov., isolated from salt lake on the Tibetan Plateau of China.</title>
        <authorList>
            <person name="Phurbu D."/>
            <person name="Liu Z.-X."/>
            <person name="Wang R."/>
            <person name="Zheng Y.-Y."/>
            <person name="Liu H.-C."/>
            <person name="Zhou Y.-G."/>
            <person name="Yu Y.-J."/>
            <person name="Li A.-H."/>
        </authorList>
    </citation>
    <scope>NUCLEOTIDE SEQUENCE [LARGE SCALE GENOMIC DNA]</scope>
    <source>
        <strain evidence="10 11">C22-A2</strain>
    </source>
</reference>
<keyword evidence="11" id="KW-1185">Reference proteome</keyword>
<name>A0ABU6KGG3_9BACI</name>
<accession>A0ABU6KGG3</accession>
<keyword evidence="5 8" id="KW-0812">Transmembrane</keyword>
<gene>
    <name evidence="10" type="primary">rarD</name>
    <name evidence="10" type="ORF">QGM71_12880</name>
</gene>
<dbReference type="Pfam" id="PF00892">
    <property type="entry name" value="EamA"/>
    <property type="match status" value="1"/>
</dbReference>
<keyword evidence="3" id="KW-0813">Transport</keyword>
<dbReference type="NCBIfam" id="TIGR00688">
    <property type="entry name" value="rarD"/>
    <property type="match status" value="1"/>
</dbReference>
<dbReference type="Proteomes" id="UP001335737">
    <property type="component" value="Unassembled WGS sequence"/>
</dbReference>
<dbReference type="EMBL" id="JARZFX010000006">
    <property type="protein sequence ID" value="MEC5424387.1"/>
    <property type="molecule type" value="Genomic_DNA"/>
</dbReference>
<feature type="transmembrane region" description="Helical" evidence="8">
    <location>
        <begin position="214"/>
        <end position="235"/>
    </location>
</feature>
<organism evidence="10 11">
    <name type="scientific">Virgibacillus tibetensis</name>
    <dbReference type="NCBI Taxonomy" id="3042313"/>
    <lineage>
        <taxon>Bacteria</taxon>
        <taxon>Bacillati</taxon>
        <taxon>Bacillota</taxon>
        <taxon>Bacilli</taxon>
        <taxon>Bacillales</taxon>
        <taxon>Bacillaceae</taxon>
        <taxon>Virgibacillus</taxon>
    </lineage>
</organism>
<evidence type="ECO:0000256" key="8">
    <source>
        <dbReference type="SAM" id="Phobius"/>
    </source>
</evidence>
<dbReference type="RefSeq" id="WP_327607955.1">
    <property type="nucleotide sequence ID" value="NZ_JARZFX010000006.1"/>
</dbReference>
<evidence type="ECO:0000256" key="3">
    <source>
        <dbReference type="ARBA" id="ARBA00022448"/>
    </source>
</evidence>
<dbReference type="PANTHER" id="PTHR22911">
    <property type="entry name" value="ACYL-MALONYL CONDENSING ENZYME-RELATED"/>
    <property type="match status" value="1"/>
</dbReference>
<dbReference type="PANTHER" id="PTHR22911:SF137">
    <property type="entry name" value="SOLUTE CARRIER FAMILY 35 MEMBER G2-RELATED"/>
    <property type="match status" value="1"/>
</dbReference>
<dbReference type="InterPro" id="IPR004626">
    <property type="entry name" value="RarD"/>
</dbReference>
<keyword evidence="6 8" id="KW-1133">Transmembrane helix</keyword>
<dbReference type="SUPFAM" id="SSF103481">
    <property type="entry name" value="Multidrug resistance efflux transporter EmrE"/>
    <property type="match status" value="2"/>
</dbReference>
<feature type="transmembrane region" description="Helical" evidence="8">
    <location>
        <begin position="108"/>
        <end position="125"/>
    </location>
</feature>
<feature type="transmembrane region" description="Helical" evidence="8">
    <location>
        <begin position="39"/>
        <end position="57"/>
    </location>
</feature>
<feature type="domain" description="EamA" evidence="9">
    <location>
        <begin position="8"/>
        <end position="147"/>
    </location>
</feature>
<comment type="similarity">
    <text evidence="2">Belongs to the EamA transporter family.</text>
</comment>
<dbReference type="InterPro" id="IPR037185">
    <property type="entry name" value="EmrE-like"/>
</dbReference>
<keyword evidence="4" id="KW-1003">Cell membrane</keyword>
<feature type="transmembrane region" description="Helical" evidence="8">
    <location>
        <begin position="271"/>
        <end position="291"/>
    </location>
</feature>
<keyword evidence="7 8" id="KW-0472">Membrane</keyword>
<feature type="transmembrane region" description="Helical" evidence="8">
    <location>
        <begin position="77"/>
        <end position="96"/>
    </location>
</feature>
<evidence type="ECO:0000256" key="4">
    <source>
        <dbReference type="ARBA" id="ARBA00022475"/>
    </source>
</evidence>
<feature type="transmembrane region" description="Helical" evidence="8">
    <location>
        <begin position="154"/>
        <end position="171"/>
    </location>
</feature>
<feature type="transmembrane region" description="Helical" evidence="8">
    <location>
        <begin position="9"/>
        <end position="27"/>
    </location>
</feature>
<feature type="transmembrane region" description="Helical" evidence="8">
    <location>
        <begin position="242"/>
        <end position="265"/>
    </location>
</feature>
<comment type="caution">
    <text evidence="10">The sequence shown here is derived from an EMBL/GenBank/DDBJ whole genome shotgun (WGS) entry which is preliminary data.</text>
</comment>
<feature type="transmembrane region" description="Helical" evidence="8">
    <location>
        <begin position="183"/>
        <end position="202"/>
    </location>
</feature>
<sequence>MEQRQEKLGILYTSGAYFLWGFLAIYWKQVDHVPAGEILSHRIVWSFVFMIIVVLLVQKWSLFIQECKAILKSRKKLLGISAASIFISINWLLFIWAVNTDHVIQASLGYYINPLVSIMLGIVILKEKLTRRQLLSFILAGIGVTYLTVSYGVFPWISLLLAASFGFYGLLKKTVDITAMNGLTIETMIVAPVALIYLVSIPDSSFSTDSLFSVTNLLLAGAGAVTAVPLLLFAVGAKKIPLAMVGFIQYIAPTIMLALGVFLFHETFTRAHLISFAFIWTALIIYLGSVYRLPIRRLKDKALTK</sequence>
<protein>
    <submittedName>
        <fullName evidence="10">EamA family transporter RarD</fullName>
    </submittedName>
</protein>
<dbReference type="InterPro" id="IPR000620">
    <property type="entry name" value="EamA_dom"/>
</dbReference>
<evidence type="ECO:0000313" key="10">
    <source>
        <dbReference type="EMBL" id="MEC5424387.1"/>
    </source>
</evidence>